<name>A0A397GRJ2_9GLOM</name>
<dbReference type="SUPFAM" id="SSF46689">
    <property type="entry name" value="Homeodomain-like"/>
    <property type="match status" value="1"/>
</dbReference>
<accession>A0A397GRJ2</accession>
<evidence type="ECO:0008006" key="4">
    <source>
        <dbReference type="Google" id="ProtNLM"/>
    </source>
</evidence>
<dbReference type="OrthoDB" id="608866at2759"/>
<dbReference type="Proteomes" id="UP000266861">
    <property type="component" value="Unassembled WGS sequence"/>
</dbReference>
<feature type="compositionally biased region" description="Polar residues" evidence="1">
    <location>
        <begin position="86"/>
        <end position="115"/>
    </location>
</feature>
<feature type="compositionally biased region" description="Acidic residues" evidence="1">
    <location>
        <begin position="321"/>
        <end position="344"/>
    </location>
</feature>
<reference evidence="2 3" key="1">
    <citation type="submission" date="2018-08" db="EMBL/GenBank/DDBJ databases">
        <title>Genome and evolution of the arbuscular mycorrhizal fungus Diversispora epigaea (formerly Glomus versiforme) and its bacterial endosymbionts.</title>
        <authorList>
            <person name="Sun X."/>
            <person name="Fei Z."/>
            <person name="Harrison M."/>
        </authorList>
    </citation>
    <scope>NUCLEOTIDE SEQUENCE [LARGE SCALE GENOMIC DNA]</scope>
    <source>
        <strain evidence="2 3">IT104</strain>
    </source>
</reference>
<dbReference type="AlphaFoldDB" id="A0A397GRJ2"/>
<proteinExistence type="predicted"/>
<organism evidence="2 3">
    <name type="scientific">Diversispora epigaea</name>
    <dbReference type="NCBI Taxonomy" id="1348612"/>
    <lineage>
        <taxon>Eukaryota</taxon>
        <taxon>Fungi</taxon>
        <taxon>Fungi incertae sedis</taxon>
        <taxon>Mucoromycota</taxon>
        <taxon>Glomeromycotina</taxon>
        <taxon>Glomeromycetes</taxon>
        <taxon>Diversisporales</taxon>
        <taxon>Diversisporaceae</taxon>
        <taxon>Diversispora</taxon>
    </lineage>
</organism>
<comment type="caution">
    <text evidence="2">The sequence shown here is derived from an EMBL/GenBank/DDBJ whole genome shotgun (WGS) entry which is preliminary data.</text>
</comment>
<dbReference type="STRING" id="1348612.A0A397GRJ2"/>
<sequence length="366" mass="42257">MSFSIDFIIDHSSDVDRCLDANSYIFPWDENFNTTKDESQPQTTPLPKLKPDFQSSPITKSIPIISTPQPPKSTIIKLVIPKTAHTRSTASSKTQTPEITQTLVSQSKSNMSKPVSQKEETISQQEEIISQEEEIVSQQEEIVSQQETVTNVGSEKLRMKQEWVKRMRLKFSVRPEFEITKNILHPGGTLNQDYFRPPKSCVPQLQRKWTEKERALLMKGIQKYGIGHYKEISEEFLLDWSAQDLRVKTMRLIGRQNLQLYKDWKGNEDAIKKEYEQNKKIGLEVGMWKAGTLVYDEKGVVLKMIQEMTDGKKRKRKANDNLEEEEEETNVEELSAIEDDEEKDNESLLSSITDSNGERTRLKLIK</sequence>
<evidence type="ECO:0000256" key="1">
    <source>
        <dbReference type="SAM" id="MobiDB-lite"/>
    </source>
</evidence>
<evidence type="ECO:0000313" key="2">
    <source>
        <dbReference type="EMBL" id="RHZ52164.1"/>
    </source>
</evidence>
<dbReference type="Gene3D" id="1.10.10.60">
    <property type="entry name" value="Homeodomain-like"/>
    <property type="match status" value="1"/>
</dbReference>
<dbReference type="EMBL" id="PQFF01000406">
    <property type="protein sequence ID" value="RHZ52164.1"/>
    <property type="molecule type" value="Genomic_DNA"/>
</dbReference>
<keyword evidence="3" id="KW-1185">Reference proteome</keyword>
<feature type="region of interest" description="Disordered" evidence="1">
    <location>
        <begin position="86"/>
        <end position="121"/>
    </location>
</feature>
<feature type="region of interest" description="Disordered" evidence="1">
    <location>
        <begin position="31"/>
        <end position="53"/>
    </location>
</feature>
<dbReference type="InterPro" id="IPR009057">
    <property type="entry name" value="Homeodomain-like_sf"/>
</dbReference>
<protein>
    <recommendedName>
        <fullName evidence="4">Myb-like domain-containing protein</fullName>
    </recommendedName>
</protein>
<feature type="region of interest" description="Disordered" evidence="1">
    <location>
        <begin position="312"/>
        <end position="354"/>
    </location>
</feature>
<evidence type="ECO:0000313" key="3">
    <source>
        <dbReference type="Proteomes" id="UP000266861"/>
    </source>
</evidence>
<gene>
    <name evidence="2" type="ORF">Glove_464g7</name>
</gene>